<keyword evidence="2" id="KW-0732">Signal</keyword>
<dbReference type="InterPro" id="IPR035940">
    <property type="entry name" value="CAP_sf"/>
</dbReference>
<dbReference type="InterPro" id="IPR014044">
    <property type="entry name" value="CAP_dom"/>
</dbReference>
<feature type="chain" id="PRO_5027012821" description="SCP domain-containing protein" evidence="2">
    <location>
        <begin position="23"/>
        <end position="170"/>
    </location>
</feature>
<feature type="domain" description="SCP" evidence="3">
    <location>
        <begin position="56"/>
        <end position="161"/>
    </location>
</feature>
<proteinExistence type="predicted"/>
<evidence type="ECO:0000256" key="2">
    <source>
        <dbReference type="SAM" id="SignalP"/>
    </source>
</evidence>
<feature type="region of interest" description="Disordered" evidence="1">
    <location>
        <begin position="26"/>
        <end position="47"/>
    </location>
</feature>
<dbReference type="Gene3D" id="3.40.33.10">
    <property type="entry name" value="CAP"/>
    <property type="match status" value="1"/>
</dbReference>
<dbReference type="EMBL" id="CADCTV010000845">
    <property type="protein sequence ID" value="CAA9365106.1"/>
    <property type="molecule type" value="Genomic_DNA"/>
</dbReference>
<accession>A0A6J4MP37</accession>
<gene>
    <name evidence="4" type="ORF">AVDCRST_MAG89-4026</name>
</gene>
<dbReference type="CDD" id="cd05379">
    <property type="entry name" value="CAP_bacterial"/>
    <property type="match status" value="1"/>
</dbReference>
<protein>
    <recommendedName>
        <fullName evidence="3">SCP domain-containing protein</fullName>
    </recommendedName>
</protein>
<dbReference type="PROSITE" id="PS51257">
    <property type="entry name" value="PROKAR_LIPOPROTEIN"/>
    <property type="match status" value="1"/>
</dbReference>
<sequence length="170" mass="17673">MRRTAVAAPLLMAACMTIPIGAPPAGGGAGTTGTTSGAAAGGAAMSRSEVQQMEQLVNRHSTSVGCPPLAPLGGAARAAQLHSEDMARRGYFDHTSPDGQQPWDRVAAQGVRYRMVGENIAHTPGATAAETLRGWIASPGHRRNLENCGYTHHGVGLSNARWTHVFVTPP</sequence>
<dbReference type="PANTHER" id="PTHR31157:SF1">
    <property type="entry name" value="SCP DOMAIN-CONTAINING PROTEIN"/>
    <property type="match status" value="1"/>
</dbReference>
<dbReference type="AlphaFoldDB" id="A0A6J4MP37"/>
<dbReference type="Pfam" id="PF00188">
    <property type="entry name" value="CAP"/>
    <property type="match status" value="1"/>
</dbReference>
<reference evidence="4" key="1">
    <citation type="submission" date="2020-02" db="EMBL/GenBank/DDBJ databases">
        <authorList>
            <person name="Meier V. D."/>
        </authorList>
    </citation>
    <scope>NUCLEOTIDE SEQUENCE</scope>
    <source>
        <strain evidence="4">AVDCRST_MAG89</strain>
    </source>
</reference>
<evidence type="ECO:0000313" key="4">
    <source>
        <dbReference type="EMBL" id="CAA9365106.1"/>
    </source>
</evidence>
<organism evidence="4">
    <name type="scientific">uncultured Gemmatimonadota bacterium</name>
    <dbReference type="NCBI Taxonomy" id="203437"/>
    <lineage>
        <taxon>Bacteria</taxon>
        <taxon>Pseudomonadati</taxon>
        <taxon>Gemmatimonadota</taxon>
        <taxon>environmental samples</taxon>
    </lineage>
</organism>
<dbReference type="SUPFAM" id="SSF55797">
    <property type="entry name" value="PR-1-like"/>
    <property type="match status" value="1"/>
</dbReference>
<dbReference type="PANTHER" id="PTHR31157">
    <property type="entry name" value="SCP DOMAIN-CONTAINING PROTEIN"/>
    <property type="match status" value="1"/>
</dbReference>
<feature type="compositionally biased region" description="Low complexity" evidence="1">
    <location>
        <begin position="32"/>
        <end position="44"/>
    </location>
</feature>
<evidence type="ECO:0000256" key="1">
    <source>
        <dbReference type="SAM" id="MobiDB-lite"/>
    </source>
</evidence>
<name>A0A6J4MP37_9BACT</name>
<evidence type="ECO:0000259" key="3">
    <source>
        <dbReference type="Pfam" id="PF00188"/>
    </source>
</evidence>
<feature type="signal peptide" evidence="2">
    <location>
        <begin position="1"/>
        <end position="22"/>
    </location>
</feature>